<comment type="caution">
    <text evidence="3">The sequence shown here is derived from an EMBL/GenBank/DDBJ whole genome shotgun (WGS) entry which is preliminary data.</text>
</comment>
<dbReference type="Proteomes" id="UP001165060">
    <property type="component" value="Unassembled WGS sequence"/>
</dbReference>
<dbReference type="InterPro" id="IPR041411">
    <property type="entry name" value="Ldi"/>
</dbReference>
<evidence type="ECO:0000313" key="3">
    <source>
        <dbReference type="EMBL" id="GMI20622.1"/>
    </source>
</evidence>
<reference evidence="3 4" key="1">
    <citation type="journal article" date="2023" name="Commun. Biol.">
        <title>Genome analysis of Parmales, the sister group of diatoms, reveals the evolutionary specialization of diatoms from phago-mixotrophs to photoautotrophs.</title>
        <authorList>
            <person name="Ban H."/>
            <person name="Sato S."/>
            <person name="Yoshikawa S."/>
            <person name="Yamada K."/>
            <person name="Nakamura Y."/>
            <person name="Ichinomiya M."/>
            <person name="Sato N."/>
            <person name="Blanc-Mathieu R."/>
            <person name="Endo H."/>
            <person name="Kuwata A."/>
            <person name="Ogata H."/>
        </authorList>
    </citation>
    <scope>NUCLEOTIDE SEQUENCE [LARGE SCALE GENOMIC DNA]</scope>
</reference>
<organism evidence="3 4">
    <name type="scientific">Tetraparma gracilis</name>
    <dbReference type="NCBI Taxonomy" id="2962635"/>
    <lineage>
        <taxon>Eukaryota</taxon>
        <taxon>Sar</taxon>
        <taxon>Stramenopiles</taxon>
        <taxon>Ochrophyta</taxon>
        <taxon>Bolidophyceae</taxon>
        <taxon>Parmales</taxon>
        <taxon>Triparmaceae</taxon>
        <taxon>Tetraparma</taxon>
    </lineage>
</organism>
<dbReference type="EMBL" id="BRYB01002500">
    <property type="protein sequence ID" value="GMI20622.1"/>
    <property type="molecule type" value="Genomic_DNA"/>
</dbReference>
<keyword evidence="1" id="KW-0732">Signal</keyword>
<evidence type="ECO:0000259" key="2">
    <source>
        <dbReference type="Pfam" id="PF18566"/>
    </source>
</evidence>
<gene>
    <name evidence="3" type="ORF">TeGR_g8869</name>
</gene>
<dbReference type="Pfam" id="PF18566">
    <property type="entry name" value="Ldi"/>
    <property type="match status" value="2"/>
</dbReference>
<feature type="domain" description="Linalool dehydratase/isomerase" evidence="2">
    <location>
        <begin position="165"/>
        <end position="278"/>
    </location>
</feature>
<proteinExistence type="predicted"/>
<keyword evidence="4" id="KW-1185">Reference proteome</keyword>
<evidence type="ECO:0000256" key="1">
    <source>
        <dbReference type="SAM" id="SignalP"/>
    </source>
</evidence>
<protein>
    <recommendedName>
        <fullName evidence="2">Linalool dehydratase/isomerase domain-containing protein</fullName>
    </recommendedName>
</protein>
<sequence>MHLRIAILALLVTLASSSLHFTPGTLEGTDLDAEGGLTDKQLSVFNWLEGNVHSKLVTGEWPPIYQTNQTGNLPIQRGMPSYRYSLAFSAYAAAARALTHHPAYTSSTFQLLSNIFTLLTDPDVWSFWSQSGDCAPFFLTPYCEKHQVSMCDLDAAWHGEDATRCPDPVFFGNIMYSGHLAHVGSLVRLFAPTPSAADEVLSFSLGETSYTLDSLLDRLRAQSNDSIDTLGGGITCEPANVYPSCQSHSQAALRLSAVLDDGNTTESQTRLRQAWQQYLLSENMFEHLDSGPLGERMFKIAQQSPRHPAIPDFGIPIGCASHDVWVLAYMLAWADDDLGDDVPRPGEVVARGRELLREHPGWKDGQLQDERCSLLAGEENWDTASAMFVLLESAVSRGGDGDMARAKEAILRFEKQAEASANEMHYTSSYGLDVLVTTQLAMGFVVEANTMADLHGAAGVEALRRDGGGWLDEVLSKGGEQVFVRTAKRAVGGGALAFTLVTGSASKDVAVARIGGVQRQGVRVLVNGEKVEGRVDGRLFEVEVQLQDGLDAVVEVSW</sequence>
<evidence type="ECO:0000313" key="4">
    <source>
        <dbReference type="Proteomes" id="UP001165060"/>
    </source>
</evidence>
<feature type="chain" id="PRO_5046024620" description="Linalool dehydratase/isomerase domain-containing protein" evidence="1">
    <location>
        <begin position="18"/>
        <end position="558"/>
    </location>
</feature>
<feature type="domain" description="Linalool dehydratase/isomerase" evidence="2">
    <location>
        <begin position="83"/>
        <end position="131"/>
    </location>
</feature>
<accession>A0ABQ6M6N5</accession>
<feature type="signal peptide" evidence="1">
    <location>
        <begin position="1"/>
        <end position="17"/>
    </location>
</feature>
<name>A0ABQ6M6N5_9STRA</name>